<evidence type="ECO:0000259" key="3">
    <source>
        <dbReference type="Pfam" id="PF00329"/>
    </source>
</evidence>
<feature type="domain" description="NADH:ubiquinone oxidoreductase 30kDa subunit" evidence="3">
    <location>
        <begin position="7"/>
        <end position="125"/>
    </location>
</feature>
<evidence type="ECO:0000256" key="1">
    <source>
        <dbReference type="ARBA" id="ARBA00007569"/>
    </source>
</evidence>
<dbReference type="PANTHER" id="PTHR10884:SF14">
    <property type="entry name" value="NADH DEHYDROGENASE [UBIQUINONE] IRON-SULFUR PROTEIN 3, MITOCHONDRIAL"/>
    <property type="match status" value="1"/>
</dbReference>
<comment type="similarity">
    <text evidence="1">Belongs to the complex I 30 kDa subunit family.</text>
</comment>
<dbReference type="HAMAP" id="MF_01357">
    <property type="entry name" value="NDH1_NuoC"/>
    <property type="match status" value="1"/>
</dbReference>
<evidence type="ECO:0000313" key="4">
    <source>
        <dbReference type="EMBL" id="SVC11694.1"/>
    </source>
</evidence>
<dbReference type="GO" id="GO:0016651">
    <property type="term" value="F:oxidoreductase activity, acting on NAD(P)H"/>
    <property type="evidence" value="ECO:0007669"/>
    <property type="project" value="InterPro"/>
</dbReference>
<keyword evidence="2" id="KW-0813">Transport</keyword>
<dbReference type="Pfam" id="PF00329">
    <property type="entry name" value="Complex1_30kDa"/>
    <property type="match status" value="1"/>
</dbReference>
<dbReference type="PANTHER" id="PTHR10884">
    <property type="entry name" value="NADH DEHYDROGENASE UBIQUINONE IRON-SULFUR PROTEIN 3"/>
    <property type="match status" value="1"/>
</dbReference>
<dbReference type="Gene3D" id="3.30.460.80">
    <property type="entry name" value="NADH:ubiquinone oxidoreductase, 30kDa subunit"/>
    <property type="match status" value="1"/>
</dbReference>
<protein>
    <recommendedName>
        <fullName evidence="3">NADH:ubiquinone oxidoreductase 30kDa subunit domain-containing protein</fullName>
    </recommendedName>
</protein>
<dbReference type="InterPro" id="IPR020396">
    <property type="entry name" value="NADH_UbQ_OxRdtase_CS"/>
</dbReference>
<dbReference type="InterPro" id="IPR001268">
    <property type="entry name" value="NADH_UbQ_OxRdtase_30kDa_su"/>
</dbReference>
<dbReference type="EMBL" id="UINC01074472">
    <property type="protein sequence ID" value="SVC11694.1"/>
    <property type="molecule type" value="Genomic_DNA"/>
</dbReference>
<dbReference type="NCBIfam" id="NF004733">
    <property type="entry name" value="PRK06074.1-5"/>
    <property type="match status" value="1"/>
</dbReference>
<dbReference type="NCBIfam" id="TIGR01961">
    <property type="entry name" value="NuoC_fam"/>
    <property type="match status" value="1"/>
</dbReference>
<organism evidence="4">
    <name type="scientific">marine metagenome</name>
    <dbReference type="NCBI Taxonomy" id="408172"/>
    <lineage>
        <taxon>unclassified sequences</taxon>
        <taxon>metagenomes</taxon>
        <taxon>ecological metagenomes</taxon>
    </lineage>
</organism>
<dbReference type="InterPro" id="IPR037232">
    <property type="entry name" value="NADH_quin_OxRdtase_su_C/D-like"/>
</dbReference>
<proteinExistence type="inferred from homology"/>
<reference evidence="4" key="1">
    <citation type="submission" date="2018-05" db="EMBL/GenBank/DDBJ databases">
        <authorList>
            <person name="Lanie J.A."/>
            <person name="Ng W.-L."/>
            <person name="Kazmierczak K.M."/>
            <person name="Andrzejewski T.M."/>
            <person name="Davidsen T.M."/>
            <person name="Wayne K.J."/>
            <person name="Tettelin H."/>
            <person name="Glass J.I."/>
            <person name="Rusch D."/>
            <person name="Podicherti R."/>
            <person name="Tsui H.-C.T."/>
            <person name="Winkler M.E."/>
        </authorList>
    </citation>
    <scope>NUCLEOTIDE SEQUENCE</scope>
</reference>
<dbReference type="InterPro" id="IPR010218">
    <property type="entry name" value="NADH_DH_suC"/>
</dbReference>
<dbReference type="SUPFAM" id="SSF143243">
    <property type="entry name" value="Nqo5-like"/>
    <property type="match status" value="1"/>
</dbReference>
<sequence length="174" mass="20729">MGILVKNKNDLFSIIKFLRDSEKLLFNQLIDITAIDYPSRELRFDIVYLLLSLTLNQRILIKTSINEIDNLESISSIHKSSNWYERECYDLFGIKFINHPDLRRIMTDYNFEGHPLRKDFPLTGHNEVRYDNSEKKVIYEKVKLSQEYRNFDYSSPWEGLENQLIGDEKAKKEN</sequence>
<dbReference type="PROSITE" id="PS00542">
    <property type="entry name" value="COMPLEX1_30K"/>
    <property type="match status" value="1"/>
</dbReference>
<dbReference type="AlphaFoldDB" id="A0A382JH82"/>
<accession>A0A382JH82</accession>
<gene>
    <name evidence="4" type="ORF">METZ01_LOCUS264548</name>
</gene>
<dbReference type="GO" id="GO:0008137">
    <property type="term" value="F:NADH dehydrogenase (ubiquinone) activity"/>
    <property type="evidence" value="ECO:0007669"/>
    <property type="project" value="InterPro"/>
</dbReference>
<evidence type="ECO:0000256" key="2">
    <source>
        <dbReference type="ARBA" id="ARBA00022448"/>
    </source>
</evidence>
<name>A0A382JH82_9ZZZZ</name>